<dbReference type="AlphaFoldDB" id="A0A078B8T3"/>
<feature type="region of interest" description="Disordered" evidence="2">
    <location>
        <begin position="253"/>
        <end position="275"/>
    </location>
</feature>
<proteinExistence type="predicted"/>
<protein>
    <submittedName>
        <fullName evidence="3">Uncharacterized protein</fullName>
    </submittedName>
</protein>
<accession>A0A078B8T3</accession>
<feature type="coiled-coil region" evidence="1">
    <location>
        <begin position="35"/>
        <end position="62"/>
    </location>
</feature>
<gene>
    <name evidence="3" type="primary">Contig6230.g6664</name>
    <name evidence="3" type="ORF">STYLEM_19781</name>
</gene>
<evidence type="ECO:0000313" key="3">
    <source>
        <dbReference type="EMBL" id="CDW90636.1"/>
    </source>
</evidence>
<evidence type="ECO:0000313" key="4">
    <source>
        <dbReference type="Proteomes" id="UP000039865"/>
    </source>
</evidence>
<dbReference type="EMBL" id="CCKQ01018659">
    <property type="protein sequence ID" value="CDW90636.1"/>
    <property type="molecule type" value="Genomic_DNA"/>
</dbReference>
<keyword evidence="1" id="KW-0175">Coiled coil</keyword>
<dbReference type="Proteomes" id="UP000039865">
    <property type="component" value="Unassembled WGS sequence"/>
</dbReference>
<name>A0A078B8T3_STYLE</name>
<dbReference type="InParanoid" id="A0A078B8T3"/>
<sequence>MLQNLYDLVCCRQNAAFGSQKRSVSLALNQNQSNHLKENELIHEVDDQIKDLKKEIPILQIDLEDSHIYITSERHRIPKQLQSEQFCQLKKKHSKISNQNESFVSKYSSLPEDLVTSSVSHTNYDNMKQNSGSIQQSDAPNDSFNEKLTSHETEYKITQNVDQLDTSLLYQMLSNESKEHKLLYSYNEEQTNKFSNYPRSSFLTADSLNYTLQKNKTDAKNRMQDLLSGTFATNRSKLSFCYTMLRKTLNDQQHKTMDKKIKAQSHNPSPYSKYNIKSTKSKIQSDIEKNYIKN</sequence>
<feature type="compositionally biased region" description="Polar residues" evidence="2">
    <location>
        <begin position="264"/>
        <end position="275"/>
    </location>
</feature>
<reference evidence="3 4" key="1">
    <citation type="submission" date="2014-06" db="EMBL/GenBank/DDBJ databases">
        <authorList>
            <person name="Swart Estienne"/>
        </authorList>
    </citation>
    <scope>NUCLEOTIDE SEQUENCE [LARGE SCALE GENOMIC DNA]</scope>
    <source>
        <strain evidence="3 4">130c</strain>
    </source>
</reference>
<organism evidence="3 4">
    <name type="scientific">Stylonychia lemnae</name>
    <name type="common">Ciliate</name>
    <dbReference type="NCBI Taxonomy" id="5949"/>
    <lineage>
        <taxon>Eukaryota</taxon>
        <taxon>Sar</taxon>
        <taxon>Alveolata</taxon>
        <taxon>Ciliophora</taxon>
        <taxon>Intramacronucleata</taxon>
        <taxon>Spirotrichea</taxon>
        <taxon>Stichotrichia</taxon>
        <taxon>Sporadotrichida</taxon>
        <taxon>Oxytrichidae</taxon>
        <taxon>Stylonychinae</taxon>
        <taxon>Stylonychia</taxon>
    </lineage>
</organism>
<feature type="region of interest" description="Disordered" evidence="2">
    <location>
        <begin position="122"/>
        <end position="142"/>
    </location>
</feature>
<evidence type="ECO:0000256" key="1">
    <source>
        <dbReference type="SAM" id="Coils"/>
    </source>
</evidence>
<keyword evidence="4" id="KW-1185">Reference proteome</keyword>
<evidence type="ECO:0000256" key="2">
    <source>
        <dbReference type="SAM" id="MobiDB-lite"/>
    </source>
</evidence>